<dbReference type="EMBL" id="CP029462">
    <property type="protein sequence ID" value="AXL21943.1"/>
    <property type="molecule type" value="Genomic_DNA"/>
</dbReference>
<proteinExistence type="predicted"/>
<dbReference type="Proteomes" id="UP000254337">
    <property type="component" value="Chromosome"/>
</dbReference>
<dbReference type="RefSeq" id="WP_107196383.1">
    <property type="nucleotide sequence ID" value="NZ_PSNP01000027.1"/>
</dbReference>
<dbReference type="Gene3D" id="1.10.443.10">
    <property type="entry name" value="Intergrase catalytic core"/>
    <property type="match status" value="1"/>
</dbReference>
<protein>
    <recommendedName>
        <fullName evidence="4">Tyr recombinase domain-containing protein</fullName>
    </recommendedName>
</protein>
<keyword evidence="3" id="KW-1185">Reference proteome</keyword>
<gene>
    <name evidence="2" type="ORF">DKB62_10410</name>
</gene>
<accession>A0A346B1F0</accession>
<name>A0A346B1F0_9FIRM</name>
<dbReference type="SUPFAM" id="SSF56349">
    <property type="entry name" value="DNA breaking-rejoining enzymes"/>
    <property type="match status" value="1"/>
</dbReference>
<dbReference type="KEGG" id="meg:DKB62_10410"/>
<dbReference type="InterPro" id="IPR011010">
    <property type="entry name" value="DNA_brk_join_enz"/>
</dbReference>
<evidence type="ECO:0008006" key="4">
    <source>
        <dbReference type="Google" id="ProtNLM"/>
    </source>
</evidence>
<evidence type="ECO:0000256" key="1">
    <source>
        <dbReference type="ARBA" id="ARBA00023172"/>
    </source>
</evidence>
<dbReference type="OrthoDB" id="9769726at2"/>
<organism evidence="2 3">
    <name type="scientific">Megasphaera stantonii</name>
    <dbReference type="NCBI Taxonomy" id="2144175"/>
    <lineage>
        <taxon>Bacteria</taxon>
        <taxon>Bacillati</taxon>
        <taxon>Bacillota</taxon>
        <taxon>Negativicutes</taxon>
        <taxon>Veillonellales</taxon>
        <taxon>Veillonellaceae</taxon>
        <taxon>Megasphaera</taxon>
    </lineage>
</organism>
<sequence length="82" mass="9569">MTCAHSHASFLVNQGFSPLVIKKRLGHDNIEITLNTYSHLYPSQQTKLLDVMEKLGKMSVPKKQKQEIWYTDMKKKLHKPLF</sequence>
<dbReference type="AlphaFoldDB" id="A0A346B1F0"/>
<dbReference type="GO" id="GO:0006310">
    <property type="term" value="P:DNA recombination"/>
    <property type="evidence" value="ECO:0007669"/>
    <property type="project" value="UniProtKB-KW"/>
</dbReference>
<evidence type="ECO:0000313" key="2">
    <source>
        <dbReference type="EMBL" id="AXL21943.1"/>
    </source>
</evidence>
<keyword evidence="1" id="KW-0233">DNA recombination</keyword>
<dbReference type="GO" id="GO:0003677">
    <property type="term" value="F:DNA binding"/>
    <property type="evidence" value="ECO:0007669"/>
    <property type="project" value="InterPro"/>
</dbReference>
<reference evidence="2 3" key="1">
    <citation type="submission" date="2018-05" db="EMBL/GenBank/DDBJ databases">
        <title>Complete genome sequence of Megasphaera sp. AJH120T, isolated from the ceca of a chicken.</title>
        <authorList>
            <person name="Maki J."/>
            <person name="Looft T."/>
        </authorList>
    </citation>
    <scope>NUCLEOTIDE SEQUENCE [LARGE SCALE GENOMIC DNA]</scope>
    <source>
        <strain evidence="2 3">AJH120</strain>
    </source>
</reference>
<dbReference type="GO" id="GO:0015074">
    <property type="term" value="P:DNA integration"/>
    <property type="evidence" value="ECO:0007669"/>
    <property type="project" value="InterPro"/>
</dbReference>
<dbReference type="InterPro" id="IPR013762">
    <property type="entry name" value="Integrase-like_cat_sf"/>
</dbReference>
<evidence type="ECO:0000313" key="3">
    <source>
        <dbReference type="Proteomes" id="UP000254337"/>
    </source>
</evidence>